<dbReference type="EMBL" id="JAUNZN010000026">
    <property type="protein sequence ID" value="KAK4807865.1"/>
    <property type="molecule type" value="Genomic_DNA"/>
</dbReference>
<dbReference type="Proteomes" id="UP001333110">
    <property type="component" value="Unassembled WGS sequence"/>
</dbReference>
<protein>
    <recommendedName>
        <fullName evidence="3">Reverse transcriptase domain-containing protein</fullName>
    </recommendedName>
</protein>
<dbReference type="PANTHER" id="PTHR33332">
    <property type="entry name" value="REVERSE TRANSCRIPTASE DOMAIN-CONTAINING PROTEIN"/>
    <property type="match status" value="1"/>
</dbReference>
<name>A0AAN7N425_MYCAM</name>
<reference evidence="1 2" key="1">
    <citation type="journal article" date="2023" name="J. Hered.">
        <title>Chromosome-level genome of the wood stork (Mycteria americana) provides insight into avian chromosome evolution.</title>
        <authorList>
            <person name="Flamio R. Jr."/>
            <person name="Ramstad K.M."/>
        </authorList>
    </citation>
    <scope>NUCLEOTIDE SEQUENCE [LARGE SCALE GENOMIC DNA]</scope>
    <source>
        <strain evidence="1">JAX WOST 10</strain>
    </source>
</reference>
<keyword evidence="2" id="KW-1185">Reference proteome</keyword>
<accession>A0AAN7N425</accession>
<organism evidence="1 2">
    <name type="scientific">Mycteria americana</name>
    <name type="common">Wood stork</name>
    <dbReference type="NCBI Taxonomy" id="33587"/>
    <lineage>
        <taxon>Eukaryota</taxon>
        <taxon>Metazoa</taxon>
        <taxon>Chordata</taxon>
        <taxon>Craniata</taxon>
        <taxon>Vertebrata</taxon>
        <taxon>Euteleostomi</taxon>
        <taxon>Archelosauria</taxon>
        <taxon>Archosauria</taxon>
        <taxon>Dinosauria</taxon>
        <taxon>Saurischia</taxon>
        <taxon>Theropoda</taxon>
        <taxon>Coelurosauria</taxon>
        <taxon>Aves</taxon>
        <taxon>Neognathae</taxon>
        <taxon>Neoaves</taxon>
        <taxon>Aequornithes</taxon>
        <taxon>Ciconiiformes</taxon>
        <taxon>Ciconiidae</taxon>
        <taxon>Mycteria</taxon>
    </lineage>
</organism>
<evidence type="ECO:0000313" key="1">
    <source>
        <dbReference type="EMBL" id="KAK4807865.1"/>
    </source>
</evidence>
<evidence type="ECO:0000313" key="2">
    <source>
        <dbReference type="Proteomes" id="UP001333110"/>
    </source>
</evidence>
<gene>
    <name evidence="1" type="ORF">QYF61_007771</name>
</gene>
<dbReference type="AlphaFoldDB" id="A0AAN7N425"/>
<sequence length="103" mass="11734">MTNPELSHIKIEISFCLHKNTFSSARGWGDIRRKVQVTHLMDEGKVVDVVLLDFSKAFDPVPHSILLDLLSSCRINRFMVRCVKNWLKGRAQRVVVNGAISGW</sequence>
<comment type="caution">
    <text evidence="1">The sequence shown here is derived from an EMBL/GenBank/DDBJ whole genome shotgun (WGS) entry which is preliminary data.</text>
</comment>
<proteinExistence type="predicted"/>
<evidence type="ECO:0008006" key="3">
    <source>
        <dbReference type="Google" id="ProtNLM"/>
    </source>
</evidence>